<comment type="caution">
    <text evidence="1">The sequence shown here is derived from an EMBL/GenBank/DDBJ whole genome shotgun (WGS) entry which is preliminary data.</text>
</comment>
<accession>A0A927B460</accession>
<name>A0A927B460_9BACT</name>
<dbReference type="EMBL" id="JACXAA010000007">
    <property type="protein sequence ID" value="MBD2754951.1"/>
    <property type="molecule type" value="Genomic_DNA"/>
</dbReference>
<sequence length="238" mass="27387">MDFHDTVVQRIMAYGDQWKMLHMLNTSRTGKLTEAELVEMGIDCHDDTVQLLVDDGLVEYDPQHEVYRLNRTTRKMLNTFLVAMGSTDTKEIHINMPSCFVIMPFSKLWSTVVYEEIIKAAIEDANLTCIRGDMIPRVGKLANNVAVQIQEVGLIVAEISENNPNVFYELGIADSLGKDVFLLYDKTQEANLPADIQGAHYYAYNRSNRRQSREYIRQELEKWKAENKVDNVLKYCRA</sequence>
<evidence type="ECO:0000313" key="2">
    <source>
        <dbReference type="Proteomes" id="UP000653797"/>
    </source>
</evidence>
<dbReference type="Gene3D" id="3.40.50.450">
    <property type="match status" value="1"/>
</dbReference>
<reference evidence="1" key="1">
    <citation type="submission" date="2020-09" db="EMBL/GenBank/DDBJ databases">
        <authorList>
            <person name="Kim M.K."/>
        </authorList>
    </citation>
    <scope>NUCLEOTIDE SEQUENCE</scope>
    <source>
        <strain evidence="1">BT704</strain>
    </source>
</reference>
<evidence type="ECO:0000313" key="1">
    <source>
        <dbReference type="EMBL" id="MBD2754951.1"/>
    </source>
</evidence>
<dbReference type="AlphaFoldDB" id="A0A927B460"/>
<organism evidence="1 2">
    <name type="scientific">Spirosoma validum</name>
    <dbReference type="NCBI Taxonomy" id="2771355"/>
    <lineage>
        <taxon>Bacteria</taxon>
        <taxon>Pseudomonadati</taxon>
        <taxon>Bacteroidota</taxon>
        <taxon>Cytophagia</taxon>
        <taxon>Cytophagales</taxon>
        <taxon>Cytophagaceae</taxon>
        <taxon>Spirosoma</taxon>
    </lineage>
</organism>
<gene>
    <name evidence="1" type="ORF">IC230_18760</name>
</gene>
<keyword evidence="2" id="KW-1185">Reference proteome</keyword>
<protein>
    <submittedName>
        <fullName evidence="1">Uncharacterized protein</fullName>
    </submittedName>
</protein>
<proteinExistence type="predicted"/>
<dbReference type="Proteomes" id="UP000653797">
    <property type="component" value="Unassembled WGS sequence"/>
</dbReference>